<evidence type="ECO:0000313" key="11">
    <source>
        <dbReference type="Proteomes" id="UP000634206"/>
    </source>
</evidence>
<gene>
    <name evidence="10" type="ORF">JIN83_00075</name>
</gene>
<dbReference type="GO" id="GO:0016020">
    <property type="term" value="C:membrane"/>
    <property type="evidence" value="ECO:0007669"/>
    <property type="project" value="UniProtKB-SubCell"/>
</dbReference>
<name>A0AAE2SBD4_9BACT</name>
<accession>A0AAE2SBD4</accession>
<comment type="caution">
    <text evidence="10">The sequence shown here is derived from an EMBL/GenBank/DDBJ whole genome shotgun (WGS) entry which is preliminary data.</text>
</comment>
<keyword evidence="7 8" id="KW-0472">Membrane</keyword>
<evidence type="ECO:0000256" key="1">
    <source>
        <dbReference type="ARBA" id="ARBA00004141"/>
    </source>
</evidence>
<dbReference type="GO" id="GO:0005524">
    <property type="term" value="F:ATP binding"/>
    <property type="evidence" value="ECO:0007669"/>
    <property type="project" value="UniProtKB-KW"/>
</dbReference>
<keyword evidence="3 8" id="KW-0812">Transmembrane</keyword>
<evidence type="ECO:0000256" key="7">
    <source>
        <dbReference type="ARBA" id="ARBA00023136"/>
    </source>
</evidence>
<dbReference type="EMBL" id="JAENIG010000001">
    <property type="protein sequence ID" value="MBK1853345.1"/>
    <property type="molecule type" value="Genomic_DNA"/>
</dbReference>
<evidence type="ECO:0000259" key="9">
    <source>
        <dbReference type="PROSITE" id="PS50893"/>
    </source>
</evidence>
<dbReference type="SMART" id="SM00382">
    <property type="entry name" value="AAA"/>
    <property type="match status" value="1"/>
</dbReference>
<feature type="domain" description="ABC transporter" evidence="9">
    <location>
        <begin position="426"/>
        <end position="664"/>
    </location>
</feature>
<comment type="subcellular location">
    <subcellularLocation>
        <location evidence="1">Membrane</location>
        <topology evidence="1">Multi-pass membrane protein</topology>
    </subcellularLocation>
</comment>
<sequence length="1158" mass="129072">MENIPFLRKFSPTAPGGMRHTGGLVDVFASFAALDDRVDRAEAEVALDLLRHAFPEADHAWLARRLHRALASPEPIEKVAKSLRNELDTDDRVSLGLQLHLLVVASGSEFRGKKAFSQVMTNLNAAEIGTAIMDEMAGKPPVTPLPFDKVSFGSDEEKDVSLPADQRDFSFCAYRSKDLILIRNTGQEPLWISGSSLASGQCMRLRPHQSIGLPEWTIVAEDISFFLNAARTGQRRTLYINETDDQLTAERIRSRQSTVRLDFGLNVKVEALVETDMRLSSGEAMIPGKTYLLSIQDHILLDNGTEASLESLRKQAMETGNRFRMEAGRQECLVSNDPSAIKRGDVLLSPGLARRMVLKIKFNPNTAEGHLKIIDAERVVMVNGQPIRSEARLVDGSLIRLSPNQAVRCRFSESLLDEERTVIRDLSVESLNHQYGPVTVLDNVEFSVKRGEMLCIMGPSGSGKSTLLAALAGHLKPNRGHIRLNGVSLYEHRKRLAPFIASMPQEEALNPQLTVREHLNHASMIRRPHLGHAEHAKRVDSILAELALQPLARRKVGSPGDKTISGGERGRLNLGLDLSSPAEIFLFDEPISGLSSKDSEHVAETLHTLSRDNIVIASLHRPGARVLRLFDKVLLLDKGGRVAFFGTPQGMAHYFRESSKELHILTAKTLKAEKVGGADFVFDILETPLYGHAGREGGGVRRFPPTFWQERFEGSQLVNEVARGDIPSQSQMGSVPLSEDHMAVPTRSSRQRIFEWERLFRTHFHRTMISKFRNRGTLYSILLEAPLLALLIGVTLRASPEGAYSFHSGLHLPVYIFLTVTIGMFLGLTNSATEILRDFPVLRRERNCRTGTVLYVGAKFLALAIVAALQCAIYTWIGHEMLDIYGMFTTHWMWMTLTALCGTAMALVVSSLVTTERAALSAVPLLLVPQLLLAGALVSFDEMNRGLFQGADKGRAAGAEPFPARFMPLRYAYEGMTVSQATENPFENKRRKVQAAIDPLKAVGEKRLAGDLSQKLTAEQSERLDILKESLRRLMAAEATDATEAKSLAWKLAHAGRRKTMDELLEIPPYPDDESIETRPVRDFFVNTRTDLLVSKSEIDRVDYRQATKRSIFLAEWKYWFGFTTRSTQACRIVICACIVFCLSLTTLFLHLRNHRTR</sequence>
<dbReference type="Gene3D" id="3.40.50.300">
    <property type="entry name" value="P-loop containing nucleotide triphosphate hydrolases"/>
    <property type="match status" value="1"/>
</dbReference>
<evidence type="ECO:0000256" key="3">
    <source>
        <dbReference type="ARBA" id="ARBA00022692"/>
    </source>
</evidence>
<feature type="transmembrane region" description="Helical" evidence="8">
    <location>
        <begin position="814"/>
        <end position="832"/>
    </location>
</feature>
<dbReference type="AlphaFoldDB" id="A0AAE2SBD4"/>
<evidence type="ECO:0000256" key="4">
    <source>
        <dbReference type="ARBA" id="ARBA00022741"/>
    </source>
</evidence>
<organism evidence="10 11">
    <name type="scientific">Oceaniferula flava</name>
    <dbReference type="NCBI Taxonomy" id="2800421"/>
    <lineage>
        <taxon>Bacteria</taxon>
        <taxon>Pseudomonadati</taxon>
        <taxon>Verrucomicrobiota</taxon>
        <taxon>Verrucomicrobiia</taxon>
        <taxon>Verrucomicrobiales</taxon>
        <taxon>Verrucomicrobiaceae</taxon>
        <taxon>Oceaniferula</taxon>
    </lineage>
</organism>
<dbReference type="SUPFAM" id="SSF52540">
    <property type="entry name" value="P-loop containing nucleoside triphosphate hydrolases"/>
    <property type="match status" value="1"/>
</dbReference>
<dbReference type="PANTHER" id="PTHR48041:SF139">
    <property type="entry name" value="PROTEIN SCARLET"/>
    <property type="match status" value="1"/>
</dbReference>
<dbReference type="InterPro" id="IPR027417">
    <property type="entry name" value="P-loop_NTPase"/>
</dbReference>
<evidence type="ECO:0000256" key="8">
    <source>
        <dbReference type="SAM" id="Phobius"/>
    </source>
</evidence>
<dbReference type="Pfam" id="PF00005">
    <property type="entry name" value="ABC_tran"/>
    <property type="match status" value="1"/>
</dbReference>
<dbReference type="InterPro" id="IPR013525">
    <property type="entry name" value="ABC2_TM"/>
</dbReference>
<keyword evidence="11" id="KW-1185">Reference proteome</keyword>
<keyword evidence="2" id="KW-0813">Transport</keyword>
<dbReference type="GO" id="GO:0140359">
    <property type="term" value="F:ABC-type transporter activity"/>
    <property type="evidence" value="ECO:0007669"/>
    <property type="project" value="InterPro"/>
</dbReference>
<keyword evidence="6 8" id="KW-1133">Transmembrane helix</keyword>
<feature type="transmembrane region" description="Helical" evidence="8">
    <location>
        <begin position="1132"/>
        <end position="1152"/>
    </location>
</feature>
<evidence type="ECO:0000256" key="6">
    <source>
        <dbReference type="ARBA" id="ARBA00022989"/>
    </source>
</evidence>
<dbReference type="RefSeq" id="WP_309487944.1">
    <property type="nucleotide sequence ID" value="NZ_JAENIG010000001.1"/>
</dbReference>
<proteinExistence type="predicted"/>
<dbReference type="InterPro" id="IPR003439">
    <property type="entry name" value="ABC_transporter-like_ATP-bd"/>
</dbReference>
<dbReference type="Pfam" id="PF01061">
    <property type="entry name" value="ABC2_membrane"/>
    <property type="match status" value="1"/>
</dbReference>
<feature type="transmembrane region" description="Helical" evidence="8">
    <location>
        <begin position="853"/>
        <end position="877"/>
    </location>
</feature>
<keyword evidence="4" id="KW-0547">Nucleotide-binding</keyword>
<feature type="transmembrane region" description="Helical" evidence="8">
    <location>
        <begin position="892"/>
        <end position="913"/>
    </location>
</feature>
<reference evidence="10" key="1">
    <citation type="submission" date="2021-01" db="EMBL/GenBank/DDBJ databases">
        <title>Modified the classification status of verrucomicrobia.</title>
        <authorList>
            <person name="Feng X."/>
        </authorList>
    </citation>
    <scope>NUCLEOTIDE SEQUENCE</scope>
    <source>
        <strain evidence="10">5K15</strain>
    </source>
</reference>
<evidence type="ECO:0000256" key="2">
    <source>
        <dbReference type="ARBA" id="ARBA00022448"/>
    </source>
</evidence>
<dbReference type="PROSITE" id="PS50893">
    <property type="entry name" value="ABC_TRANSPORTER_2"/>
    <property type="match status" value="1"/>
</dbReference>
<dbReference type="PANTHER" id="PTHR48041">
    <property type="entry name" value="ABC TRANSPORTER G FAMILY MEMBER 28"/>
    <property type="match status" value="1"/>
</dbReference>
<protein>
    <submittedName>
        <fullName evidence="10">ATP-binding cassette domain-containing protein</fullName>
    </submittedName>
</protein>
<feature type="transmembrane region" description="Helical" evidence="8">
    <location>
        <begin position="920"/>
        <end position="940"/>
    </location>
</feature>
<dbReference type="Proteomes" id="UP000634206">
    <property type="component" value="Unassembled WGS sequence"/>
</dbReference>
<keyword evidence="5 10" id="KW-0067">ATP-binding</keyword>
<evidence type="ECO:0000313" key="10">
    <source>
        <dbReference type="EMBL" id="MBK1853345.1"/>
    </source>
</evidence>
<dbReference type="InterPro" id="IPR003593">
    <property type="entry name" value="AAA+_ATPase"/>
</dbReference>
<evidence type="ECO:0000256" key="5">
    <source>
        <dbReference type="ARBA" id="ARBA00022840"/>
    </source>
</evidence>
<dbReference type="InterPro" id="IPR050352">
    <property type="entry name" value="ABCG_transporters"/>
</dbReference>
<dbReference type="GO" id="GO:0016887">
    <property type="term" value="F:ATP hydrolysis activity"/>
    <property type="evidence" value="ECO:0007669"/>
    <property type="project" value="InterPro"/>
</dbReference>